<keyword evidence="1" id="KW-0812">Transmembrane</keyword>
<evidence type="ECO:0000313" key="2">
    <source>
        <dbReference type="EMBL" id="MBL6454398.1"/>
    </source>
</evidence>
<keyword evidence="2" id="KW-0966">Cell projection</keyword>
<protein>
    <submittedName>
        <fullName evidence="2">Flagellar motor protein MotA</fullName>
    </submittedName>
</protein>
<keyword evidence="1" id="KW-0472">Membrane</keyword>
<keyword evidence="2" id="KW-0282">Flagellum</keyword>
<evidence type="ECO:0000313" key="3">
    <source>
        <dbReference type="Proteomes" id="UP000606490"/>
    </source>
</evidence>
<dbReference type="Proteomes" id="UP000606490">
    <property type="component" value="Unassembled WGS sequence"/>
</dbReference>
<accession>A0ABS1UY52</accession>
<feature type="transmembrane region" description="Helical" evidence="1">
    <location>
        <begin position="7"/>
        <end position="26"/>
    </location>
</feature>
<feature type="transmembrane region" description="Helical" evidence="1">
    <location>
        <begin position="38"/>
        <end position="55"/>
    </location>
</feature>
<feature type="transmembrane region" description="Helical" evidence="1">
    <location>
        <begin position="184"/>
        <end position="205"/>
    </location>
</feature>
<organism evidence="2 3">
    <name type="scientific">Belnapia mucosa</name>
    <dbReference type="NCBI Taxonomy" id="2804532"/>
    <lineage>
        <taxon>Bacteria</taxon>
        <taxon>Pseudomonadati</taxon>
        <taxon>Pseudomonadota</taxon>
        <taxon>Alphaproteobacteria</taxon>
        <taxon>Acetobacterales</taxon>
        <taxon>Roseomonadaceae</taxon>
        <taxon>Belnapia</taxon>
    </lineage>
</organism>
<gene>
    <name evidence="2" type="ORF">JMJ55_03615</name>
</gene>
<sequence length="379" mass="40454">MTPPLRYLWRMLGFLAIVLAVGVLLAPQLAGAFGSNPLLNGLILGVLLIGVVWNLRQVLTLRPEVAWLENFRAPRLGAPAQPAPRLLGPMASMFSARRSDRLSLSAPAMRSVLDGIASRLDESRELSRYMTGLLIFLGLLGTFWGLLLTIGSVSEVIGGMSVGSGDLNQLFNQLKTGLAQPLRGMGTAFSSSMLGLAGALVLGFLDLTAGQAQNRFYNELEEWLAGLTRLSSGVLGDAGGEGAPIPAYVQALLEQTAENLEGLQRILARGEEGRAQTGHALLTLTERLTALSDQMRSGQALMLRVAEQQAQLGPALARLAEAQGGEDEAVRGHLRNAEMYLARLVEEVAQGRAQATSEIRSEIKLVARMIASLAEGAPR</sequence>
<feature type="transmembrane region" description="Helical" evidence="1">
    <location>
        <begin position="129"/>
        <end position="150"/>
    </location>
</feature>
<proteinExistence type="predicted"/>
<keyword evidence="3" id="KW-1185">Reference proteome</keyword>
<dbReference type="EMBL" id="JAEUXJ010000001">
    <property type="protein sequence ID" value="MBL6454398.1"/>
    <property type="molecule type" value="Genomic_DNA"/>
</dbReference>
<comment type="caution">
    <text evidence="2">The sequence shown here is derived from an EMBL/GenBank/DDBJ whole genome shotgun (WGS) entry which is preliminary data.</text>
</comment>
<name>A0ABS1UY52_9PROT</name>
<keyword evidence="2" id="KW-0969">Cilium</keyword>
<reference evidence="2 3" key="1">
    <citation type="submission" date="2021-01" db="EMBL/GenBank/DDBJ databases">
        <title>Belnapia mucosa sp. nov. and Belnapia arida sp. nov., isolated from the Tabernas Desert (Almeria, Spain).</title>
        <authorList>
            <person name="Molina-Menor E."/>
            <person name="Vidal-Verdu A."/>
            <person name="Calonge A."/>
            <person name="Satari L."/>
            <person name="Pereto Magraner J."/>
            <person name="Porcar Miralles M."/>
        </authorList>
    </citation>
    <scope>NUCLEOTIDE SEQUENCE [LARGE SCALE GENOMIC DNA]</scope>
    <source>
        <strain evidence="2 3">T6</strain>
    </source>
</reference>
<evidence type="ECO:0000256" key="1">
    <source>
        <dbReference type="SAM" id="Phobius"/>
    </source>
</evidence>
<keyword evidence="1" id="KW-1133">Transmembrane helix</keyword>
<dbReference type="RefSeq" id="WP_202824103.1">
    <property type="nucleotide sequence ID" value="NZ_JAEUXJ010000001.1"/>
</dbReference>